<dbReference type="InterPro" id="IPR039448">
    <property type="entry name" value="Beta_helix"/>
</dbReference>
<evidence type="ECO:0000259" key="3">
    <source>
        <dbReference type="Pfam" id="PF13229"/>
    </source>
</evidence>
<dbReference type="SMART" id="SM00710">
    <property type="entry name" value="PbH1"/>
    <property type="match status" value="9"/>
</dbReference>
<proteinExistence type="predicted"/>
<evidence type="ECO:0000313" key="5">
    <source>
        <dbReference type="Proteomes" id="UP001190700"/>
    </source>
</evidence>
<feature type="signal peptide" evidence="2">
    <location>
        <begin position="1"/>
        <end position="21"/>
    </location>
</feature>
<reference evidence="4 5" key="1">
    <citation type="journal article" date="2015" name="Genome Biol. Evol.">
        <title>Comparative Genomics of a Bacterivorous Green Alga Reveals Evolutionary Causalities and Consequences of Phago-Mixotrophic Mode of Nutrition.</title>
        <authorList>
            <person name="Burns J.A."/>
            <person name="Paasch A."/>
            <person name="Narechania A."/>
            <person name="Kim E."/>
        </authorList>
    </citation>
    <scope>NUCLEOTIDE SEQUENCE [LARGE SCALE GENOMIC DNA]</scope>
    <source>
        <strain evidence="4 5">PLY_AMNH</strain>
    </source>
</reference>
<dbReference type="Pfam" id="PF13229">
    <property type="entry name" value="Beta_helix"/>
    <property type="match status" value="1"/>
</dbReference>
<keyword evidence="5" id="KW-1185">Reference proteome</keyword>
<evidence type="ECO:0000313" key="4">
    <source>
        <dbReference type="EMBL" id="KAK3234172.1"/>
    </source>
</evidence>
<dbReference type="InterPro" id="IPR009030">
    <property type="entry name" value="Growth_fac_rcpt_cys_sf"/>
</dbReference>
<keyword evidence="1" id="KW-0812">Transmembrane</keyword>
<dbReference type="PANTHER" id="PTHR11319">
    <property type="entry name" value="G PROTEIN-COUPLED RECEPTOR-RELATED"/>
    <property type="match status" value="1"/>
</dbReference>
<name>A0AAE0ENG2_9CHLO</name>
<dbReference type="SUPFAM" id="SSF51126">
    <property type="entry name" value="Pectin lyase-like"/>
    <property type="match status" value="3"/>
</dbReference>
<protein>
    <recommendedName>
        <fullName evidence="3">Right handed beta helix domain-containing protein</fullName>
    </recommendedName>
</protein>
<feature type="transmembrane region" description="Helical" evidence="1">
    <location>
        <begin position="1173"/>
        <end position="1192"/>
    </location>
</feature>
<gene>
    <name evidence="4" type="ORF">CYMTET_55563</name>
</gene>
<keyword evidence="1" id="KW-1133">Transmembrane helix</keyword>
<dbReference type="InterPro" id="IPR011050">
    <property type="entry name" value="Pectin_lyase_fold/virulence"/>
</dbReference>
<dbReference type="Proteomes" id="UP001190700">
    <property type="component" value="Unassembled WGS sequence"/>
</dbReference>
<dbReference type="AlphaFoldDB" id="A0AAE0ENG2"/>
<feature type="domain" description="Right handed beta helix" evidence="3">
    <location>
        <begin position="651"/>
        <end position="831"/>
    </location>
</feature>
<keyword evidence="2" id="KW-0732">Signal</keyword>
<comment type="caution">
    <text evidence="4">The sequence shown here is derived from an EMBL/GenBank/DDBJ whole genome shotgun (WGS) entry which is preliminary data.</text>
</comment>
<evidence type="ECO:0000256" key="2">
    <source>
        <dbReference type="SAM" id="SignalP"/>
    </source>
</evidence>
<sequence length="1239" mass="131350">MSKLHCLFGVILCNCLTRLHAGHVPTPPPAPATPGSATLDMLDAVAGYGFPKYTLMNMDETEELIIMSSERASSLNAAASGDLSCSASQMPVTIVIEIDEYMDALEVSERPFIVRYDVYSVINSVHDDEDSSLSTLTAIIDKGEATLVHSGDQFEAPPRLCLDLTASYALRIYPRLYLADKSDYDMTDSFFYVLGPCETGCFRPQFSANQSGCVLGSLSSVRDEHYAAFNSTCQQAPADVLSNQEVIPVSSEGELRQALEETRGPIRVELQADIIMNQSNTPFALHNKDALAPGLARRVVITSAQSCPHAGRRCALDGMGITNLFNMVEATPEGPYGPNTLALHGVWLKNGTAQQGGAFMTNGGSVVILRNSLVSGCRAIQGGVFIHHPNTGERDNGGRQLFVDTEFRDNHAIDLYLESSSARRLLGHWSKTSGGVGVLWSVTTVAVNCIFEDNTCGGNGAVFFVNWRNNLWVYNCTFSRNKQIYTGVGPGFGGAIGGTNVFNGTVYVEDTRFLDNEAENGGGAIFMMDSLLALNNSEFSRNRIASTEGAAVSFDHDIAAIEFPLYITGCSFTGNEALENTGGTLAVKTVPQSPDESHVIRECSFSGNSAAHGAAIYLGANGDAGFLIEGCSFVNNTAETGGALFVAGANEGIAVTEVTNCDFQSNHATSDGGALHVGDARRVLLTASTFVNNTVDLSADYSGGAVHAANKGSVESDRSSFTMNTAVIGGGICLKDEAAAVLRSSYIEGNMALAGGGVAMSDDARAEIQNTTLRANVAFTAGAAVLRQDASLQLLDVLVEENEASTMLGTMECAEDNCGYGGAVAVLERGSLHLTNVTAQRNRARAYGGFLYSSTSGEVVVSESTLAENVAELAGGGSIMWNVQEAQGSAPEIGNTSVLRGNTASYGTGGGESLATEWQSFDVQLDEEAFQSVESGSAMPDVRFQYFDFYNSPVIFAQGIDPYVVVEMTLAGGEGSPLLEGTTLAEYDGAGATISGAVLTAYVGGTYTLKVGTDFNTYDPKIVNVTAAVRQCQAGEYVHWGEQNGNNQCKVCEKDTLGLKAGVSACVSCVDTEGIKCLGGSRYNISKGFWLSPAAAECDSASCLLSMVYECDVEEACTTDAAGRQGDDAEGVTQLKLCAEGHRTDVVICGSCEEGYNYQLGECIKCPDDKVTAWVQLVAVCIFAGVAMVILWRLAFRLHDHLMIQMVDMGDSLMGIFAIVLGFLQVRPGIPDPNCMRGV</sequence>
<keyword evidence="1" id="KW-0472">Membrane</keyword>
<evidence type="ECO:0000256" key="1">
    <source>
        <dbReference type="SAM" id="Phobius"/>
    </source>
</evidence>
<dbReference type="PANTHER" id="PTHR11319:SF35">
    <property type="entry name" value="OUTER MEMBRANE PROTEIN PMPC-RELATED"/>
    <property type="match status" value="1"/>
</dbReference>
<accession>A0AAE0ENG2</accession>
<organism evidence="4 5">
    <name type="scientific">Cymbomonas tetramitiformis</name>
    <dbReference type="NCBI Taxonomy" id="36881"/>
    <lineage>
        <taxon>Eukaryota</taxon>
        <taxon>Viridiplantae</taxon>
        <taxon>Chlorophyta</taxon>
        <taxon>Pyramimonadophyceae</taxon>
        <taxon>Pyramimonadales</taxon>
        <taxon>Pyramimonadaceae</taxon>
        <taxon>Cymbomonas</taxon>
    </lineage>
</organism>
<dbReference type="SUPFAM" id="SSF57184">
    <property type="entry name" value="Growth factor receptor domain"/>
    <property type="match status" value="1"/>
</dbReference>
<dbReference type="EMBL" id="LGRX02035550">
    <property type="protein sequence ID" value="KAK3234172.1"/>
    <property type="molecule type" value="Genomic_DNA"/>
</dbReference>
<feature type="chain" id="PRO_5042248120" description="Right handed beta helix domain-containing protein" evidence="2">
    <location>
        <begin position="22"/>
        <end position="1239"/>
    </location>
</feature>
<dbReference type="InterPro" id="IPR006626">
    <property type="entry name" value="PbH1"/>
</dbReference>